<dbReference type="Proteomes" id="UP000252415">
    <property type="component" value="Unassembled WGS sequence"/>
</dbReference>
<sequence>MTDFNDVKHVLNYLQSEITRIETVSGTLSSVEREHYQKLTNFDHKELVDIAIEEQSASRQLDTIKQMCLSMSKQIDGMVRQLDRGAGNEIH</sequence>
<dbReference type="RefSeq" id="WP_114383468.1">
    <property type="nucleotide sequence ID" value="NZ_QPJD01000020.1"/>
</dbReference>
<dbReference type="OrthoDB" id="1808959at2"/>
<keyword evidence="2" id="KW-1185">Reference proteome</keyword>
<name>A0A368VKD3_9BACL</name>
<comment type="caution">
    <text evidence="1">The sequence shown here is derived from an EMBL/GenBank/DDBJ whole genome shotgun (WGS) entry which is preliminary data.</text>
</comment>
<reference evidence="1 2" key="1">
    <citation type="submission" date="2018-07" db="EMBL/GenBank/DDBJ databases">
        <title>Genomic Encyclopedia of Type Strains, Phase III (KMG-III): the genomes of soil and plant-associated and newly described type strains.</title>
        <authorList>
            <person name="Whitman W."/>
        </authorList>
    </citation>
    <scope>NUCLEOTIDE SEQUENCE [LARGE SCALE GENOMIC DNA]</scope>
    <source>
        <strain evidence="1 2">CECT 7506</strain>
    </source>
</reference>
<accession>A0A368VKD3</accession>
<proteinExistence type="predicted"/>
<organism evidence="1 2">
    <name type="scientific">Paenibacillus prosopidis</name>
    <dbReference type="NCBI Taxonomy" id="630520"/>
    <lineage>
        <taxon>Bacteria</taxon>
        <taxon>Bacillati</taxon>
        <taxon>Bacillota</taxon>
        <taxon>Bacilli</taxon>
        <taxon>Bacillales</taxon>
        <taxon>Paenibacillaceae</taxon>
        <taxon>Paenibacillus</taxon>
    </lineage>
</organism>
<dbReference type="EMBL" id="QPJD01000020">
    <property type="protein sequence ID" value="RCW41881.1"/>
    <property type="molecule type" value="Genomic_DNA"/>
</dbReference>
<dbReference type="AlphaFoldDB" id="A0A368VKD3"/>
<evidence type="ECO:0000313" key="2">
    <source>
        <dbReference type="Proteomes" id="UP000252415"/>
    </source>
</evidence>
<protein>
    <submittedName>
        <fullName evidence="1">Uncharacterized protein</fullName>
    </submittedName>
</protein>
<gene>
    <name evidence="1" type="ORF">DFP97_12015</name>
</gene>
<evidence type="ECO:0000313" key="1">
    <source>
        <dbReference type="EMBL" id="RCW41881.1"/>
    </source>
</evidence>